<dbReference type="EMBL" id="ADAS02000057">
    <property type="protein sequence ID" value="OAV92894.1"/>
    <property type="molecule type" value="Genomic_DNA"/>
</dbReference>
<dbReference type="EnsemblFungi" id="PTTG_27471-t43_1">
    <property type="protein sequence ID" value="PTTG_27471-t43_1-p1"/>
    <property type="gene ID" value="PTTG_27471"/>
</dbReference>
<sequence length="124" mass="14219">MNITGISILVFFFGGFMFSKAAPGKPWKYCEAEPDYASFNAAWHTQGYYNHETLQLNTGQGSMMILKGDGNTFHIQNWANSPIQYSMRHAKYQKYWIEGVLPVRETKAIYDGPPGHIWVKTYKS</sequence>
<proteinExistence type="predicted"/>
<dbReference type="AlphaFoldDB" id="A0A180GK35"/>
<gene>
    <name evidence="2" type="ORF">PTTG_27471</name>
</gene>
<organism evidence="2">
    <name type="scientific">Puccinia triticina (isolate 1-1 / race 1 (BBBD))</name>
    <name type="common">Brown leaf rust fungus</name>
    <dbReference type="NCBI Taxonomy" id="630390"/>
    <lineage>
        <taxon>Eukaryota</taxon>
        <taxon>Fungi</taxon>
        <taxon>Dikarya</taxon>
        <taxon>Basidiomycota</taxon>
        <taxon>Pucciniomycotina</taxon>
        <taxon>Pucciniomycetes</taxon>
        <taxon>Pucciniales</taxon>
        <taxon>Pucciniaceae</taxon>
        <taxon>Puccinia</taxon>
    </lineage>
</organism>
<reference evidence="2" key="2">
    <citation type="submission" date="2016-05" db="EMBL/GenBank/DDBJ databases">
        <title>Comparative analysis highlights variable genome content of wheat rusts and divergence of the mating loci.</title>
        <authorList>
            <person name="Cuomo C.A."/>
            <person name="Bakkeren G."/>
            <person name="Szabo L."/>
            <person name="Khalil H."/>
            <person name="Joly D."/>
            <person name="Goldberg J."/>
            <person name="Young S."/>
            <person name="Zeng Q."/>
            <person name="Fellers J."/>
        </authorList>
    </citation>
    <scope>NUCLEOTIDE SEQUENCE [LARGE SCALE GENOMIC DNA]</scope>
    <source>
        <strain evidence="2">1-1 BBBD Race 1</strain>
    </source>
</reference>
<protein>
    <submittedName>
        <fullName evidence="2 3">Uncharacterized protein</fullName>
    </submittedName>
</protein>
<evidence type="ECO:0000256" key="1">
    <source>
        <dbReference type="SAM" id="SignalP"/>
    </source>
</evidence>
<reference evidence="3" key="4">
    <citation type="submission" date="2025-05" db="UniProtKB">
        <authorList>
            <consortium name="EnsemblFungi"/>
        </authorList>
    </citation>
    <scope>IDENTIFICATION</scope>
    <source>
        <strain evidence="3">isolate 1-1 / race 1 (BBBD)</strain>
    </source>
</reference>
<reference evidence="3 4" key="3">
    <citation type="journal article" date="2017" name="G3 (Bethesda)">
        <title>Comparative analysis highlights variable genome content of wheat rusts and divergence of the mating loci.</title>
        <authorList>
            <person name="Cuomo C.A."/>
            <person name="Bakkeren G."/>
            <person name="Khalil H.B."/>
            <person name="Panwar V."/>
            <person name="Joly D."/>
            <person name="Linning R."/>
            <person name="Sakthikumar S."/>
            <person name="Song X."/>
            <person name="Adiconis X."/>
            <person name="Fan L."/>
            <person name="Goldberg J.M."/>
            <person name="Levin J.Z."/>
            <person name="Young S."/>
            <person name="Zeng Q."/>
            <person name="Anikster Y."/>
            <person name="Bruce M."/>
            <person name="Wang M."/>
            <person name="Yin C."/>
            <person name="McCallum B."/>
            <person name="Szabo L.J."/>
            <person name="Hulbert S."/>
            <person name="Chen X."/>
            <person name="Fellers J.P."/>
        </authorList>
    </citation>
    <scope>NUCLEOTIDE SEQUENCE</scope>
    <source>
        <strain evidence="3">isolate 1-1 / race 1 (BBBD)</strain>
        <strain evidence="4">Isolate 1-1 / race 1 (BBBD)</strain>
    </source>
</reference>
<name>A0A180GK35_PUCT1</name>
<keyword evidence="4" id="KW-1185">Reference proteome</keyword>
<dbReference type="VEuPathDB" id="FungiDB:PTTG_27471"/>
<evidence type="ECO:0000313" key="4">
    <source>
        <dbReference type="Proteomes" id="UP000005240"/>
    </source>
</evidence>
<dbReference type="Proteomes" id="UP000005240">
    <property type="component" value="Unassembled WGS sequence"/>
</dbReference>
<reference evidence="2" key="1">
    <citation type="submission" date="2009-11" db="EMBL/GenBank/DDBJ databases">
        <authorList>
            <consortium name="The Broad Institute Genome Sequencing Platform"/>
            <person name="Ward D."/>
            <person name="Feldgarden M."/>
            <person name="Earl A."/>
            <person name="Young S.K."/>
            <person name="Zeng Q."/>
            <person name="Koehrsen M."/>
            <person name="Alvarado L."/>
            <person name="Berlin A."/>
            <person name="Bochicchio J."/>
            <person name="Borenstein D."/>
            <person name="Chapman S.B."/>
            <person name="Chen Z."/>
            <person name="Engels R."/>
            <person name="Freedman E."/>
            <person name="Gellesch M."/>
            <person name="Goldberg J."/>
            <person name="Griggs A."/>
            <person name="Gujja S."/>
            <person name="Heilman E."/>
            <person name="Heiman D."/>
            <person name="Hepburn T."/>
            <person name="Howarth C."/>
            <person name="Jen D."/>
            <person name="Larson L."/>
            <person name="Lewis B."/>
            <person name="Mehta T."/>
            <person name="Park D."/>
            <person name="Pearson M."/>
            <person name="Roberts A."/>
            <person name="Saif S."/>
            <person name="Shea T."/>
            <person name="Shenoy N."/>
            <person name="Sisk P."/>
            <person name="Stolte C."/>
            <person name="Sykes S."/>
            <person name="Thomson T."/>
            <person name="Walk T."/>
            <person name="White J."/>
            <person name="Yandava C."/>
            <person name="Izard J."/>
            <person name="Baranova O.V."/>
            <person name="Blanton J.M."/>
            <person name="Tanner A.C."/>
            <person name="Dewhirst F.E."/>
            <person name="Haas B."/>
            <person name="Nusbaum C."/>
            <person name="Birren B."/>
        </authorList>
    </citation>
    <scope>NUCLEOTIDE SEQUENCE [LARGE SCALE GENOMIC DNA]</scope>
    <source>
        <strain evidence="2">1-1 BBBD Race 1</strain>
    </source>
</reference>
<evidence type="ECO:0000313" key="2">
    <source>
        <dbReference type="EMBL" id="OAV92894.1"/>
    </source>
</evidence>
<accession>A0A180GK35</accession>
<keyword evidence="1" id="KW-0732">Signal</keyword>
<evidence type="ECO:0000313" key="3">
    <source>
        <dbReference type="EnsemblFungi" id="PTTG_27471-t43_1-p1"/>
    </source>
</evidence>
<feature type="chain" id="PRO_5008109996" evidence="1">
    <location>
        <begin position="22"/>
        <end position="124"/>
    </location>
</feature>
<feature type="signal peptide" evidence="1">
    <location>
        <begin position="1"/>
        <end position="21"/>
    </location>
</feature>